<dbReference type="Gene3D" id="2.30.30.1190">
    <property type="match status" value="1"/>
</dbReference>
<feature type="compositionally biased region" description="Polar residues" evidence="6">
    <location>
        <begin position="690"/>
        <end position="716"/>
    </location>
</feature>
<dbReference type="InterPro" id="IPR000571">
    <property type="entry name" value="Znf_CCCH"/>
</dbReference>
<dbReference type="RefSeq" id="XP_004513883.1">
    <property type="nucleotide sequence ID" value="XM_004513826.3"/>
</dbReference>
<dbReference type="SUPFAM" id="SSF90229">
    <property type="entry name" value="CCCH zinc finger"/>
    <property type="match status" value="2"/>
</dbReference>
<feature type="compositionally biased region" description="Basic residues" evidence="6">
    <location>
        <begin position="481"/>
        <end position="500"/>
    </location>
</feature>
<keyword evidence="3 5" id="KW-0863">Zinc-finger</keyword>
<evidence type="ECO:0000256" key="5">
    <source>
        <dbReference type="PROSITE-ProRule" id="PRU00723"/>
    </source>
</evidence>
<keyword evidence="1 5" id="KW-0479">Metal-binding</keyword>
<evidence type="ECO:0000313" key="8">
    <source>
        <dbReference type="Proteomes" id="UP000087171"/>
    </source>
</evidence>
<dbReference type="PROSITE" id="PS50103">
    <property type="entry name" value="ZF_C3H1"/>
    <property type="match status" value="3"/>
</dbReference>
<dbReference type="AlphaFoldDB" id="A0A1S2Z2K0"/>
<feature type="zinc finger region" description="C3H1-type" evidence="5">
    <location>
        <begin position="522"/>
        <end position="549"/>
    </location>
</feature>
<dbReference type="GO" id="GO:0045892">
    <property type="term" value="P:negative regulation of DNA-templated transcription"/>
    <property type="evidence" value="ECO:0007669"/>
    <property type="project" value="InterPro"/>
</dbReference>
<dbReference type="eggNOG" id="KOG1040">
    <property type="taxonomic scope" value="Eukaryota"/>
</dbReference>
<dbReference type="PaxDb" id="3827-XP_004513883.1"/>
<feature type="region of interest" description="Disordered" evidence="6">
    <location>
        <begin position="61"/>
        <end position="85"/>
    </location>
</feature>
<evidence type="ECO:0000256" key="4">
    <source>
        <dbReference type="ARBA" id="ARBA00022833"/>
    </source>
</evidence>
<keyword evidence="2" id="KW-0677">Repeat</keyword>
<dbReference type="STRING" id="3827.A0A1S2Z2K0"/>
<dbReference type="PANTHER" id="PTHR13119">
    <property type="entry name" value="ZINC FINGER CCCH DOMAIN-CONTAINING PROTEI"/>
    <property type="match status" value="1"/>
</dbReference>
<feature type="region of interest" description="Disordered" evidence="6">
    <location>
        <begin position="690"/>
        <end position="719"/>
    </location>
</feature>
<organism evidence="8 9">
    <name type="scientific">Cicer arietinum</name>
    <name type="common">Chickpea</name>
    <name type="synonym">Garbanzo</name>
    <dbReference type="NCBI Taxonomy" id="3827"/>
    <lineage>
        <taxon>Eukaryota</taxon>
        <taxon>Viridiplantae</taxon>
        <taxon>Streptophyta</taxon>
        <taxon>Embryophyta</taxon>
        <taxon>Tracheophyta</taxon>
        <taxon>Spermatophyta</taxon>
        <taxon>Magnoliopsida</taxon>
        <taxon>eudicotyledons</taxon>
        <taxon>Gunneridae</taxon>
        <taxon>Pentapetalae</taxon>
        <taxon>rosids</taxon>
        <taxon>fabids</taxon>
        <taxon>Fabales</taxon>
        <taxon>Fabaceae</taxon>
        <taxon>Papilionoideae</taxon>
        <taxon>50 kb inversion clade</taxon>
        <taxon>NPAAA clade</taxon>
        <taxon>Hologalegina</taxon>
        <taxon>IRL clade</taxon>
        <taxon>Cicereae</taxon>
        <taxon>Cicer</taxon>
    </lineage>
</organism>
<name>A0A1S2Z2K0_CICAR</name>
<dbReference type="InterPro" id="IPR045124">
    <property type="entry name" value="Su(sable)-like"/>
</dbReference>
<feature type="zinc finger region" description="C3H1-type" evidence="5">
    <location>
        <begin position="551"/>
        <end position="578"/>
    </location>
</feature>
<feature type="domain" description="C3H1-type" evidence="7">
    <location>
        <begin position="522"/>
        <end position="549"/>
    </location>
</feature>
<dbReference type="GO" id="GO:0003723">
    <property type="term" value="F:RNA binding"/>
    <property type="evidence" value="ECO:0007669"/>
    <property type="project" value="InterPro"/>
</dbReference>
<dbReference type="SMART" id="SM00356">
    <property type="entry name" value="ZnF_C3H1"/>
    <property type="match status" value="3"/>
</dbReference>
<keyword evidence="4 5" id="KW-0862">Zinc</keyword>
<sequence>MEEDDKSNKQSQSPMAFPPYRRSHFRSQTYHTLVRILSHLPPSTIPTQSLNVPDNDIGGLGLENKEKEPASSEINVGSNVMDPKGSVSMNETHDVHETVESVEDMIKNFSVHDMILDDIEFLMERDEPSEQINGFHSEQTLMNELELVVKETGDPVRGNGLILLNSGLKEKQNSGSEVDLMDYQVEHVELLHSGTSTSGSVRELQSQVPGEFNQLASEECLVSGSTKGQASASVISTSSLKNKTQQKETELVKPVCSVVGSLSTIQEGDFEKEEQNGHKLAEPTHISLDLDKNIEASNMTEDGGLLDSTVIKDKSVTQSGEKSEKIISVNNETHDSNILIEEGGLEEGEISGDFEMDGNTFDVSSADATVAEQMKVDEVQLAISREDRHVGSKVINDIPTTLTQNQVLHNGFLEETATKDRENSSPVQQIIDASKKKRSGPDSKKQKNNKEVVDTSRKRKCESDFEKKEDIKKQMVDSSRSKRGPGSKEKKTKKRKKYRKNRAEKNRELGVKRLKLIPVQKPKTIQYCRHYMNGRCHEGDKCNFSHDTVPSTKSTPCTHFARHSCMKGDDCPFDHNLSKYPCSNFLSKGSCYRGDACLFSHQVPINQDIPTPSNACKPELKSPLPLGHTNFSTPLNNHGCNSVQQNRFTNSKGVDSQINAEHKVTDTSQKQPTSAPKGIRFINVANLSPSLSTPKQDTVTPSKGSLVRNGTCTDKGQNIPEIPKKLPSVTPKGINFLSFGKSSVCSFKSSIGSHVNKENGIKLPQSVNFGLPEHSISFLNKDDYGKVSDRTAQNLPQTALFPPEILDKNQSMAEIMKSKFLGKDSTDDSARDRGHWKSVQEVKKASENSQASTVTSAMLLARPVVSHQSSECQRALLSTLAFATEHESDIKMKCPTGASPV</sequence>
<evidence type="ECO:0000313" key="9">
    <source>
        <dbReference type="RefSeq" id="XP_004513883.1"/>
    </source>
</evidence>
<dbReference type="Gene3D" id="4.10.1000.10">
    <property type="entry name" value="Zinc finger, CCCH-type"/>
    <property type="match status" value="1"/>
</dbReference>
<feature type="region of interest" description="Disordered" evidence="6">
    <location>
        <begin position="823"/>
        <end position="851"/>
    </location>
</feature>
<evidence type="ECO:0000256" key="6">
    <source>
        <dbReference type="SAM" id="MobiDB-lite"/>
    </source>
</evidence>
<feature type="compositionally biased region" description="Basic and acidic residues" evidence="6">
    <location>
        <begin position="823"/>
        <end position="846"/>
    </location>
</feature>
<evidence type="ECO:0000256" key="3">
    <source>
        <dbReference type="ARBA" id="ARBA00022771"/>
    </source>
</evidence>
<feature type="region of interest" description="Disordered" evidence="6">
    <location>
        <begin position="1"/>
        <end position="22"/>
    </location>
</feature>
<dbReference type="InterPro" id="IPR036855">
    <property type="entry name" value="Znf_CCCH_sf"/>
</dbReference>
<protein>
    <submittedName>
        <fullName evidence="9">Uncharacterized protein LOC101495956 isoform X1</fullName>
    </submittedName>
</protein>
<evidence type="ECO:0000259" key="7">
    <source>
        <dbReference type="PROSITE" id="PS50103"/>
    </source>
</evidence>
<feature type="zinc finger region" description="C3H1-type" evidence="5">
    <location>
        <begin position="581"/>
        <end position="604"/>
    </location>
</feature>
<feature type="domain" description="C3H1-type" evidence="7">
    <location>
        <begin position="581"/>
        <end position="604"/>
    </location>
</feature>
<evidence type="ECO:0000256" key="1">
    <source>
        <dbReference type="ARBA" id="ARBA00022723"/>
    </source>
</evidence>
<keyword evidence="8" id="KW-1185">Reference proteome</keyword>
<dbReference type="GO" id="GO:0005634">
    <property type="term" value="C:nucleus"/>
    <property type="evidence" value="ECO:0007669"/>
    <property type="project" value="TreeGrafter"/>
</dbReference>
<reference evidence="9" key="1">
    <citation type="submission" date="2025-08" db="UniProtKB">
        <authorList>
            <consortium name="RefSeq"/>
        </authorList>
    </citation>
    <scope>IDENTIFICATION</scope>
    <source>
        <tissue evidence="9">Etiolated seedlings</tissue>
    </source>
</reference>
<dbReference type="PANTHER" id="PTHR13119:SF12">
    <property type="entry name" value="PROTEIN SUPPRESSOR OF SABLE"/>
    <property type="match status" value="1"/>
</dbReference>
<feature type="domain" description="C3H1-type" evidence="7">
    <location>
        <begin position="551"/>
        <end position="578"/>
    </location>
</feature>
<gene>
    <name evidence="9" type="primary">LOC101495956</name>
</gene>
<feature type="region of interest" description="Disordered" evidence="6">
    <location>
        <begin position="415"/>
        <end position="506"/>
    </location>
</feature>
<dbReference type="OrthoDB" id="411372at2759"/>
<feature type="compositionally biased region" description="Basic and acidic residues" evidence="6">
    <location>
        <begin position="439"/>
        <end position="475"/>
    </location>
</feature>
<dbReference type="GO" id="GO:0008270">
    <property type="term" value="F:zinc ion binding"/>
    <property type="evidence" value="ECO:0007669"/>
    <property type="project" value="UniProtKB-KW"/>
</dbReference>
<proteinExistence type="predicted"/>
<dbReference type="Proteomes" id="UP000087171">
    <property type="component" value="Unplaced"/>
</dbReference>
<accession>A0A1S2Z2K0</accession>
<evidence type="ECO:0000256" key="2">
    <source>
        <dbReference type="ARBA" id="ARBA00022737"/>
    </source>
</evidence>